<name>C2EL87_9LACO</name>
<protein>
    <submittedName>
        <fullName evidence="1">Uncharacterized protein</fullName>
    </submittedName>
</protein>
<accession>C2EL87</accession>
<dbReference type="Proteomes" id="UP000005583">
    <property type="component" value="Unassembled WGS sequence"/>
</dbReference>
<reference evidence="1 2" key="1">
    <citation type="submission" date="2009-01" db="EMBL/GenBank/DDBJ databases">
        <authorList>
            <person name="Qin X."/>
            <person name="Bachman B."/>
            <person name="Battles P."/>
            <person name="Bell A."/>
            <person name="Bess C."/>
            <person name="Bickham C."/>
            <person name="Chaboub L."/>
            <person name="Chen D."/>
            <person name="Coyle M."/>
            <person name="Deiros D.R."/>
            <person name="Dinh H."/>
            <person name="Forbes L."/>
            <person name="Fowler G."/>
            <person name="Francisco L."/>
            <person name="Fu Q."/>
            <person name="Gubbala S."/>
            <person name="Hale W."/>
            <person name="Han Y."/>
            <person name="Hemphill L."/>
            <person name="Highlander S.K."/>
            <person name="Hirani K."/>
            <person name="Hogues M."/>
            <person name="Jackson L."/>
            <person name="Jakkamsetti A."/>
            <person name="Javaid M."/>
            <person name="Jiang H."/>
            <person name="Korchina V."/>
            <person name="Kovar C."/>
            <person name="Lara F."/>
            <person name="Lee S."/>
            <person name="Mata R."/>
            <person name="Mathew T."/>
            <person name="Moen C."/>
            <person name="Morales K."/>
            <person name="Munidasa M."/>
            <person name="Nazareth L."/>
            <person name="Ngo R."/>
            <person name="Nguyen L."/>
            <person name="Okwuonu G."/>
            <person name="Ongeri F."/>
            <person name="Patil S."/>
            <person name="Petrosino J."/>
            <person name="Pham C."/>
            <person name="Pham P."/>
            <person name="Pu L.-L."/>
            <person name="Puazo M."/>
            <person name="Raj R."/>
            <person name="Reid J."/>
            <person name="Rouhana J."/>
            <person name="Saada N."/>
            <person name="Shang Y."/>
            <person name="Simmons D."/>
            <person name="Thornton R."/>
            <person name="Warren J."/>
            <person name="Weissenberger G."/>
            <person name="Zhang J."/>
            <person name="Zhang L."/>
            <person name="Zhou C."/>
            <person name="Zhu D."/>
            <person name="Muzny D."/>
            <person name="Worley K."/>
            <person name="Gibbs R."/>
        </authorList>
    </citation>
    <scope>NUCLEOTIDE SEQUENCE [LARGE SCALE GENOMIC DNA]</scope>
    <source>
        <strain evidence="1 2">DSM 16047</strain>
    </source>
</reference>
<dbReference type="AlphaFoldDB" id="C2EL87"/>
<sequence>MITQHARKSILYKIIKDLLPLLYITLYKVLHLNILKEAQNILLLYGIDVTTGIRMYFKVIVCNKGILLELRPRTGLEQANYEANPQMSYKFEDYKKTMHQ</sequence>
<evidence type="ECO:0000313" key="1">
    <source>
        <dbReference type="EMBL" id="EEJ72737.1"/>
    </source>
</evidence>
<dbReference type="EMBL" id="ACGU01000016">
    <property type="protein sequence ID" value="EEJ72737.1"/>
    <property type="molecule type" value="Genomic_DNA"/>
</dbReference>
<organism evidence="1 2">
    <name type="scientific">Lactobacillus ultunensis DSM 16047</name>
    <dbReference type="NCBI Taxonomy" id="525365"/>
    <lineage>
        <taxon>Bacteria</taxon>
        <taxon>Bacillati</taxon>
        <taxon>Bacillota</taxon>
        <taxon>Bacilli</taxon>
        <taxon>Lactobacillales</taxon>
        <taxon>Lactobacillaceae</taxon>
        <taxon>Lactobacillus</taxon>
    </lineage>
</organism>
<proteinExistence type="predicted"/>
<keyword evidence="2" id="KW-1185">Reference proteome</keyword>
<evidence type="ECO:0000313" key="2">
    <source>
        <dbReference type="Proteomes" id="UP000005583"/>
    </source>
</evidence>
<dbReference type="HOGENOM" id="CLU_2302352_0_0_9"/>
<comment type="caution">
    <text evidence="1">The sequence shown here is derived from an EMBL/GenBank/DDBJ whole genome shotgun (WGS) entry which is preliminary data.</text>
</comment>
<gene>
    <name evidence="1" type="ORF">HMPREF0548_0433</name>
</gene>